<sequence length="100" mass="10946">MCTITAPSAEASGLTTLCYREGFPNCASRVDATESSEPQGTLVSAVRTLTNIARLVGAVLHNRWAINVLSRTQYHTSEITSQSPRRAVRVKNLGQPRRFT</sequence>
<dbReference type="EMBL" id="BGZK01000209">
    <property type="protein sequence ID" value="GBP28655.1"/>
    <property type="molecule type" value="Genomic_DNA"/>
</dbReference>
<name>A0A4C1UQE1_EUMVA</name>
<organism evidence="2 3">
    <name type="scientific">Eumeta variegata</name>
    <name type="common">Bagworm moth</name>
    <name type="synonym">Eumeta japonica</name>
    <dbReference type="NCBI Taxonomy" id="151549"/>
    <lineage>
        <taxon>Eukaryota</taxon>
        <taxon>Metazoa</taxon>
        <taxon>Ecdysozoa</taxon>
        <taxon>Arthropoda</taxon>
        <taxon>Hexapoda</taxon>
        <taxon>Insecta</taxon>
        <taxon>Pterygota</taxon>
        <taxon>Neoptera</taxon>
        <taxon>Endopterygota</taxon>
        <taxon>Lepidoptera</taxon>
        <taxon>Glossata</taxon>
        <taxon>Ditrysia</taxon>
        <taxon>Tineoidea</taxon>
        <taxon>Psychidae</taxon>
        <taxon>Oiketicinae</taxon>
        <taxon>Eumeta</taxon>
    </lineage>
</organism>
<dbReference type="Proteomes" id="UP000299102">
    <property type="component" value="Unassembled WGS sequence"/>
</dbReference>
<proteinExistence type="predicted"/>
<gene>
    <name evidence="2" type="ORF">EVAR_85854_1</name>
</gene>
<comment type="caution">
    <text evidence="2">The sequence shown here is derived from an EMBL/GenBank/DDBJ whole genome shotgun (WGS) entry which is preliminary data.</text>
</comment>
<evidence type="ECO:0000313" key="2">
    <source>
        <dbReference type="EMBL" id="GBP28655.1"/>
    </source>
</evidence>
<keyword evidence="3" id="KW-1185">Reference proteome</keyword>
<evidence type="ECO:0000256" key="1">
    <source>
        <dbReference type="SAM" id="MobiDB-lite"/>
    </source>
</evidence>
<feature type="region of interest" description="Disordered" evidence="1">
    <location>
        <begin position="80"/>
        <end position="100"/>
    </location>
</feature>
<protein>
    <submittedName>
        <fullName evidence="2">Uncharacterized protein</fullName>
    </submittedName>
</protein>
<dbReference type="AlphaFoldDB" id="A0A4C1UQE1"/>
<reference evidence="2 3" key="1">
    <citation type="journal article" date="2019" name="Commun. Biol.">
        <title>The bagworm genome reveals a unique fibroin gene that provides high tensile strength.</title>
        <authorList>
            <person name="Kono N."/>
            <person name="Nakamura H."/>
            <person name="Ohtoshi R."/>
            <person name="Tomita M."/>
            <person name="Numata K."/>
            <person name="Arakawa K."/>
        </authorList>
    </citation>
    <scope>NUCLEOTIDE SEQUENCE [LARGE SCALE GENOMIC DNA]</scope>
</reference>
<evidence type="ECO:0000313" key="3">
    <source>
        <dbReference type="Proteomes" id="UP000299102"/>
    </source>
</evidence>
<accession>A0A4C1UQE1</accession>